<evidence type="ECO:0000256" key="6">
    <source>
        <dbReference type="ARBA" id="ARBA00022692"/>
    </source>
</evidence>
<evidence type="ECO:0000256" key="9">
    <source>
        <dbReference type="ARBA" id="ARBA00022840"/>
    </source>
</evidence>
<evidence type="ECO:0000313" key="15">
    <source>
        <dbReference type="EMBL" id="RHM10124.1"/>
    </source>
</evidence>
<dbReference type="Pfam" id="PF13493">
    <property type="entry name" value="DUF4118"/>
    <property type="match status" value="1"/>
</dbReference>
<dbReference type="InterPro" id="IPR003594">
    <property type="entry name" value="HATPase_dom"/>
</dbReference>
<dbReference type="GO" id="GO:0005524">
    <property type="term" value="F:ATP binding"/>
    <property type="evidence" value="ECO:0007669"/>
    <property type="project" value="UniProtKB-KW"/>
</dbReference>
<dbReference type="Proteomes" id="UP000284868">
    <property type="component" value="Unassembled WGS sequence"/>
</dbReference>
<dbReference type="InterPro" id="IPR003018">
    <property type="entry name" value="GAF"/>
</dbReference>
<dbReference type="InterPro" id="IPR036890">
    <property type="entry name" value="HATPase_C_sf"/>
</dbReference>
<evidence type="ECO:0000256" key="5">
    <source>
        <dbReference type="ARBA" id="ARBA00022679"/>
    </source>
</evidence>
<dbReference type="SMART" id="SM00388">
    <property type="entry name" value="HisKA"/>
    <property type="match status" value="1"/>
</dbReference>
<dbReference type="CDD" id="cd00075">
    <property type="entry name" value="HATPase"/>
    <property type="match status" value="1"/>
</dbReference>
<comment type="caution">
    <text evidence="15">The sequence shown here is derived from an EMBL/GenBank/DDBJ whole genome shotgun (WGS) entry which is preliminary data.</text>
</comment>
<dbReference type="InterPro" id="IPR052023">
    <property type="entry name" value="Histidine_kinase_KdpD"/>
</dbReference>
<evidence type="ECO:0000313" key="16">
    <source>
        <dbReference type="Proteomes" id="UP000284868"/>
    </source>
</evidence>
<dbReference type="InterPro" id="IPR004358">
    <property type="entry name" value="Sig_transdc_His_kin-like_C"/>
</dbReference>
<feature type="transmembrane region" description="Helical" evidence="13">
    <location>
        <begin position="49"/>
        <end position="66"/>
    </location>
</feature>
<dbReference type="Gene3D" id="3.30.565.10">
    <property type="entry name" value="Histidine kinase-like ATPase, C-terminal domain"/>
    <property type="match status" value="1"/>
</dbReference>
<keyword evidence="9" id="KW-0067">ATP-binding</keyword>
<feature type="transmembrane region" description="Helical" evidence="13">
    <location>
        <begin position="73"/>
        <end position="93"/>
    </location>
</feature>
<evidence type="ECO:0000256" key="7">
    <source>
        <dbReference type="ARBA" id="ARBA00022741"/>
    </source>
</evidence>
<evidence type="ECO:0000256" key="11">
    <source>
        <dbReference type="ARBA" id="ARBA00023012"/>
    </source>
</evidence>
<dbReference type="Pfam" id="PF00512">
    <property type="entry name" value="HisKA"/>
    <property type="match status" value="1"/>
</dbReference>
<dbReference type="CDD" id="cd00082">
    <property type="entry name" value="HisKA"/>
    <property type="match status" value="1"/>
</dbReference>
<keyword evidence="12 13" id="KW-0472">Membrane</keyword>
<reference evidence="15 16" key="1">
    <citation type="submission" date="2018-08" db="EMBL/GenBank/DDBJ databases">
        <title>A genome reference for cultivated species of the human gut microbiota.</title>
        <authorList>
            <person name="Zou Y."/>
            <person name="Xue W."/>
            <person name="Luo G."/>
        </authorList>
    </citation>
    <scope>NUCLEOTIDE SEQUENCE [LARGE SCALE GENOMIC DNA]</scope>
    <source>
        <strain evidence="15 16">AF35-6BH</strain>
    </source>
</reference>
<dbReference type="InterPro" id="IPR038318">
    <property type="entry name" value="KdpD_sf"/>
</dbReference>
<evidence type="ECO:0000256" key="12">
    <source>
        <dbReference type="ARBA" id="ARBA00023136"/>
    </source>
</evidence>
<dbReference type="EC" id="2.7.13.3" evidence="3"/>
<evidence type="ECO:0000259" key="14">
    <source>
        <dbReference type="PROSITE" id="PS50109"/>
    </source>
</evidence>
<dbReference type="PANTHER" id="PTHR45569">
    <property type="entry name" value="SENSOR PROTEIN KDPD"/>
    <property type="match status" value="1"/>
</dbReference>
<dbReference type="FunFam" id="3.30.565.10:FF:000006">
    <property type="entry name" value="Sensor histidine kinase WalK"/>
    <property type="match status" value="1"/>
</dbReference>
<protein>
    <recommendedName>
        <fullName evidence="3">histidine kinase</fullName>
        <ecNumber evidence="3">2.7.13.3</ecNumber>
    </recommendedName>
</protein>
<feature type="domain" description="Histidine kinase" evidence="14">
    <location>
        <begin position="298"/>
        <end position="515"/>
    </location>
</feature>
<accession>A0A415PBK3</accession>
<dbReference type="AlphaFoldDB" id="A0A415PBK3"/>
<keyword evidence="6 13" id="KW-0812">Transmembrane</keyword>
<evidence type="ECO:0000256" key="1">
    <source>
        <dbReference type="ARBA" id="ARBA00000085"/>
    </source>
</evidence>
<evidence type="ECO:0000256" key="2">
    <source>
        <dbReference type="ARBA" id="ARBA00004141"/>
    </source>
</evidence>
<proteinExistence type="predicted"/>
<evidence type="ECO:0000256" key="13">
    <source>
        <dbReference type="SAM" id="Phobius"/>
    </source>
</evidence>
<gene>
    <name evidence="15" type="ORF">DWZ83_06485</name>
</gene>
<dbReference type="InterPro" id="IPR036097">
    <property type="entry name" value="HisK_dim/P_sf"/>
</dbReference>
<comment type="catalytic activity">
    <reaction evidence="1">
        <text>ATP + protein L-histidine = ADP + protein N-phospho-L-histidine.</text>
        <dbReference type="EC" id="2.7.13.3"/>
    </reaction>
</comment>
<dbReference type="GO" id="GO:0005886">
    <property type="term" value="C:plasma membrane"/>
    <property type="evidence" value="ECO:0007669"/>
    <property type="project" value="TreeGrafter"/>
</dbReference>
<evidence type="ECO:0000256" key="8">
    <source>
        <dbReference type="ARBA" id="ARBA00022777"/>
    </source>
</evidence>
<dbReference type="GO" id="GO:0000155">
    <property type="term" value="F:phosphorelay sensor kinase activity"/>
    <property type="evidence" value="ECO:0007669"/>
    <property type="project" value="InterPro"/>
</dbReference>
<dbReference type="SUPFAM" id="SSF55874">
    <property type="entry name" value="ATPase domain of HSP90 chaperone/DNA topoisomerase II/histidine kinase"/>
    <property type="match status" value="1"/>
</dbReference>
<keyword evidence="5" id="KW-0808">Transferase</keyword>
<dbReference type="Pfam" id="PF13492">
    <property type="entry name" value="GAF_3"/>
    <property type="match status" value="1"/>
</dbReference>
<dbReference type="InterPro" id="IPR005467">
    <property type="entry name" value="His_kinase_dom"/>
</dbReference>
<dbReference type="PANTHER" id="PTHR45569:SF1">
    <property type="entry name" value="SENSOR PROTEIN KDPD"/>
    <property type="match status" value="1"/>
</dbReference>
<keyword evidence="16" id="KW-1185">Reference proteome</keyword>
<dbReference type="InterPro" id="IPR029016">
    <property type="entry name" value="GAF-like_dom_sf"/>
</dbReference>
<keyword evidence="11" id="KW-0902">Two-component regulatory system</keyword>
<dbReference type="OrthoDB" id="9806130at2"/>
<dbReference type="PRINTS" id="PR00344">
    <property type="entry name" value="BCTRLSENSOR"/>
</dbReference>
<organism evidence="15 16">
    <name type="scientific">Amedibacillus dolichus</name>
    <dbReference type="NCBI Taxonomy" id="31971"/>
    <lineage>
        <taxon>Bacteria</taxon>
        <taxon>Bacillati</taxon>
        <taxon>Bacillota</taxon>
        <taxon>Erysipelotrichia</taxon>
        <taxon>Erysipelotrichales</taxon>
        <taxon>Erysipelotrichaceae</taxon>
        <taxon>Amedibacillus</taxon>
    </lineage>
</organism>
<dbReference type="InterPro" id="IPR025201">
    <property type="entry name" value="KdpD_TM"/>
</dbReference>
<evidence type="ECO:0000256" key="4">
    <source>
        <dbReference type="ARBA" id="ARBA00022553"/>
    </source>
</evidence>
<dbReference type="SMART" id="SM00387">
    <property type="entry name" value="HATPase_c"/>
    <property type="match status" value="1"/>
</dbReference>
<dbReference type="InterPro" id="IPR003661">
    <property type="entry name" value="HisK_dim/P_dom"/>
</dbReference>
<dbReference type="EMBL" id="QRPK01000030">
    <property type="protein sequence ID" value="RHM10124.1"/>
    <property type="molecule type" value="Genomic_DNA"/>
</dbReference>
<dbReference type="Gene3D" id="3.30.450.40">
    <property type="match status" value="1"/>
</dbReference>
<keyword evidence="8" id="KW-0418">Kinase</keyword>
<keyword evidence="10 13" id="KW-1133">Transmembrane helix</keyword>
<dbReference type="SUPFAM" id="SSF47384">
    <property type="entry name" value="Homodimeric domain of signal transducing histidine kinase"/>
    <property type="match status" value="1"/>
</dbReference>
<sequence>MMKQEHKRTMGRLVNMHVERKKLYLSLLILTLSTFIGFLFFQLGFNDSNIIMLYLLAVFLIAIITANRIYSIIFSFISVLIFNYFFTFPLLSLSAYDSGYPMTFVIMFTVAFVTSTLAAKIQQNSHFSALIAQRTRILLETNQMLQKEITKEGIIQKGCEQLYKLLKRDIVFYPYSEHELQEVYVYPPQTSEHFKDVLSDEIHVARWVAKHNRHGGASTDYLPNSKYLYLAVRADHNVYGVLGIYLDKEQLDSYENDILLAILGEIAFALEIEHINDEKKQSELKAKNEQLRADLLRSISHDLRTPLTSISGNADMLVSKEQELAQKDRLQLYEDIYDDSLWLINLVENLLSITRMEEGAIRLKLEPQMIEDILYEALKHVSRKKKEHHLHVQIDDDLLMADMEAHLIIQVIINLVDNAIKYTPQGSNITLHAYQKEDMVTIEVYDDGAGIPDDKKEHIFDKFYRGNTKIVDSKRSLGLGLALCKSIVHSHGGEIHVMDRIPHGAMFYFTLPATKLKLEEHGEVS</sequence>
<evidence type="ECO:0000256" key="10">
    <source>
        <dbReference type="ARBA" id="ARBA00022989"/>
    </source>
</evidence>
<feature type="transmembrane region" description="Helical" evidence="13">
    <location>
        <begin position="23"/>
        <end position="43"/>
    </location>
</feature>
<dbReference type="Gene3D" id="1.20.120.620">
    <property type="entry name" value="Backbone structure of the membrane domain of e. Coli histidine kinase receptor kdpd"/>
    <property type="match status" value="1"/>
</dbReference>
<dbReference type="PROSITE" id="PS50109">
    <property type="entry name" value="HIS_KIN"/>
    <property type="match status" value="1"/>
</dbReference>
<keyword evidence="7" id="KW-0547">Nucleotide-binding</keyword>
<dbReference type="Gene3D" id="1.10.287.130">
    <property type="match status" value="1"/>
</dbReference>
<evidence type="ECO:0000256" key="3">
    <source>
        <dbReference type="ARBA" id="ARBA00012438"/>
    </source>
</evidence>
<keyword evidence="4" id="KW-0597">Phosphoprotein</keyword>
<dbReference type="Pfam" id="PF02518">
    <property type="entry name" value="HATPase_c"/>
    <property type="match status" value="1"/>
</dbReference>
<name>A0A415PBK3_9FIRM</name>
<comment type="subcellular location">
    <subcellularLocation>
        <location evidence="2">Membrane</location>
        <topology evidence="2">Multi-pass membrane protein</topology>
    </subcellularLocation>
</comment>
<dbReference type="RefSeq" id="WP_118365632.1">
    <property type="nucleotide sequence ID" value="NZ_CAUFDR010000045.1"/>
</dbReference>